<gene>
    <name evidence="1" type="ORF">BT96DRAFT_844894</name>
</gene>
<proteinExistence type="predicted"/>
<dbReference type="Proteomes" id="UP000799118">
    <property type="component" value="Unassembled WGS sequence"/>
</dbReference>
<dbReference type="AlphaFoldDB" id="A0A6A4GBZ8"/>
<name>A0A6A4GBZ8_9AGAR</name>
<keyword evidence="2" id="KW-1185">Reference proteome</keyword>
<evidence type="ECO:0000313" key="1">
    <source>
        <dbReference type="EMBL" id="KAE9382930.1"/>
    </source>
</evidence>
<dbReference type="OrthoDB" id="2993821at2759"/>
<protein>
    <submittedName>
        <fullName evidence="1">Uncharacterized protein</fullName>
    </submittedName>
</protein>
<dbReference type="EMBL" id="ML770843">
    <property type="protein sequence ID" value="KAE9382930.1"/>
    <property type="molecule type" value="Genomic_DNA"/>
</dbReference>
<evidence type="ECO:0000313" key="2">
    <source>
        <dbReference type="Proteomes" id="UP000799118"/>
    </source>
</evidence>
<reference evidence="1" key="1">
    <citation type="journal article" date="2019" name="Environ. Microbiol.">
        <title>Fungal ecological strategies reflected in gene transcription - a case study of two litter decomposers.</title>
        <authorList>
            <person name="Barbi F."/>
            <person name="Kohler A."/>
            <person name="Barry K."/>
            <person name="Baskaran P."/>
            <person name="Daum C."/>
            <person name="Fauchery L."/>
            <person name="Ihrmark K."/>
            <person name="Kuo A."/>
            <person name="LaButti K."/>
            <person name="Lipzen A."/>
            <person name="Morin E."/>
            <person name="Grigoriev I.V."/>
            <person name="Henrissat B."/>
            <person name="Lindahl B."/>
            <person name="Martin F."/>
        </authorList>
    </citation>
    <scope>NUCLEOTIDE SEQUENCE</scope>
    <source>
        <strain evidence="1">JB14</strain>
    </source>
</reference>
<feature type="non-terminal residue" evidence="1">
    <location>
        <position position="1"/>
    </location>
</feature>
<sequence length="125" mass="14070">RVIHYVMRRADPEGPAHRYPGCKKPIDCTPLVAQGTWQEHHGDGPEKLAKAALCMGPVSLPIYGYRDKWCSALPFMRVIPDDRHVDCIAHLYLDFVDEYGAMAQQLTVNCGSELGLVKQFAFKLK</sequence>
<organism evidence="1 2">
    <name type="scientific">Gymnopus androsaceus JB14</name>
    <dbReference type="NCBI Taxonomy" id="1447944"/>
    <lineage>
        <taxon>Eukaryota</taxon>
        <taxon>Fungi</taxon>
        <taxon>Dikarya</taxon>
        <taxon>Basidiomycota</taxon>
        <taxon>Agaricomycotina</taxon>
        <taxon>Agaricomycetes</taxon>
        <taxon>Agaricomycetidae</taxon>
        <taxon>Agaricales</taxon>
        <taxon>Marasmiineae</taxon>
        <taxon>Omphalotaceae</taxon>
        <taxon>Gymnopus</taxon>
    </lineage>
</organism>
<accession>A0A6A4GBZ8</accession>